<keyword evidence="2" id="KW-1185">Reference proteome</keyword>
<reference evidence="1 2" key="1">
    <citation type="submission" date="2019-04" db="EMBL/GenBank/DDBJ databases">
        <title>Friends and foes A comparative genomics study of 23 Aspergillus species from section Flavi.</title>
        <authorList>
            <consortium name="DOE Joint Genome Institute"/>
            <person name="Kjaerbolling I."/>
            <person name="Vesth T."/>
            <person name="Frisvad J.C."/>
            <person name="Nybo J.L."/>
            <person name="Theobald S."/>
            <person name="Kildgaard S."/>
            <person name="Isbrandt T."/>
            <person name="Kuo A."/>
            <person name="Sato A."/>
            <person name="Lyhne E.K."/>
            <person name="Kogle M.E."/>
            <person name="Wiebenga A."/>
            <person name="Kun R.S."/>
            <person name="Lubbers R.J."/>
            <person name="Makela M.R."/>
            <person name="Barry K."/>
            <person name="Chovatia M."/>
            <person name="Clum A."/>
            <person name="Daum C."/>
            <person name="Haridas S."/>
            <person name="He G."/>
            <person name="LaButti K."/>
            <person name="Lipzen A."/>
            <person name="Mondo S."/>
            <person name="Riley R."/>
            <person name="Salamov A."/>
            <person name="Simmons B.A."/>
            <person name="Magnuson J.K."/>
            <person name="Henrissat B."/>
            <person name="Mortensen U.H."/>
            <person name="Larsen T.O."/>
            <person name="Devries R.P."/>
            <person name="Grigoriev I.V."/>
            <person name="Machida M."/>
            <person name="Baker S.E."/>
            <person name="Andersen M.R."/>
        </authorList>
    </citation>
    <scope>NUCLEOTIDE SEQUENCE [LARGE SCALE GENOMIC DNA]</scope>
    <source>
        <strain evidence="1 2">CBS 117626</strain>
    </source>
</reference>
<organism evidence="1 2">
    <name type="scientific">Aspergillus tamarii</name>
    <dbReference type="NCBI Taxonomy" id="41984"/>
    <lineage>
        <taxon>Eukaryota</taxon>
        <taxon>Fungi</taxon>
        <taxon>Dikarya</taxon>
        <taxon>Ascomycota</taxon>
        <taxon>Pezizomycotina</taxon>
        <taxon>Eurotiomycetes</taxon>
        <taxon>Eurotiomycetidae</taxon>
        <taxon>Eurotiales</taxon>
        <taxon>Aspergillaceae</taxon>
        <taxon>Aspergillus</taxon>
        <taxon>Aspergillus subgen. Circumdati</taxon>
    </lineage>
</organism>
<sequence length="141" mass="16030">MWMYALNARLEALRHDKCVYEYQATCTLHSVTAIAVNPGNLSESRAIRVNTSGKLHFISRFIIQPLQPLLKYKDPTMRTAAEASIDVPDLAVDPQFTGVKGYFTWKEQDTSSPESLDAAKQQKLWEKTLQWVELAEEDLSL</sequence>
<dbReference type="AlphaFoldDB" id="A0A5N6UNL1"/>
<gene>
    <name evidence="1" type="ORF">BDV40DRAFT_302536</name>
</gene>
<accession>A0A5N6UNL1</accession>
<evidence type="ECO:0000313" key="2">
    <source>
        <dbReference type="Proteomes" id="UP000326950"/>
    </source>
</evidence>
<proteinExistence type="predicted"/>
<evidence type="ECO:0000313" key="1">
    <source>
        <dbReference type="EMBL" id="KAE8160225.1"/>
    </source>
</evidence>
<dbReference type="OrthoDB" id="191139at2759"/>
<protein>
    <submittedName>
        <fullName evidence="1">Uncharacterized protein</fullName>
    </submittedName>
</protein>
<dbReference type="Proteomes" id="UP000326950">
    <property type="component" value="Unassembled WGS sequence"/>
</dbReference>
<dbReference type="EMBL" id="ML738661">
    <property type="protein sequence ID" value="KAE8160225.1"/>
    <property type="molecule type" value="Genomic_DNA"/>
</dbReference>
<name>A0A5N6UNL1_ASPTM</name>